<evidence type="ECO:0000256" key="6">
    <source>
        <dbReference type="ARBA" id="ARBA00022777"/>
    </source>
</evidence>
<feature type="region of interest" description="Disordered" evidence="12">
    <location>
        <begin position="1316"/>
        <end position="1337"/>
    </location>
</feature>
<keyword evidence="7 11" id="KW-0067">ATP-binding</keyword>
<dbReference type="InterPro" id="IPR050494">
    <property type="entry name" value="Ser_Thr_dual-spec_kinase"/>
</dbReference>
<feature type="binding site" evidence="11">
    <location>
        <position position="1118"/>
    </location>
    <ligand>
        <name>ATP</name>
        <dbReference type="ChEBI" id="CHEBI:30616"/>
    </ligand>
</feature>
<evidence type="ECO:0000256" key="11">
    <source>
        <dbReference type="PROSITE-ProRule" id="PRU10141"/>
    </source>
</evidence>
<feature type="compositionally biased region" description="Basic and acidic residues" evidence="12">
    <location>
        <begin position="959"/>
        <end position="972"/>
    </location>
</feature>
<comment type="catalytic activity">
    <reaction evidence="9">
        <text>L-threonyl-[protein] + ATP = O-phospho-L-threonyl-[protein] + ADP + H(+)</text>
        <dbReference type="Rhea" id="RHEA:46608"/>
        <dbReference type="Rhea" id="RHEA-COMP:11060"/>
        <dbReference type="Rhea" id="RHEA-COMP:11605"/>
        <dbReference type="ChEBI" id="CHEBI:15378"/>
        <dbReference type="ChEBI" id="CHEBI:30013"/>
        <dbReference type="ChEBI" id="CHEBI:30616"/>
        <dbReference type="ChEBI" id="CHEBI:61977"/>
        <dbReference type="ChEBI" id="CHEBI:456216"/>
        <dbReference type="EC" id="2.7.12.1"/>
    </reaction>
</comment>
<comment type="catalytic activity">
    <reaction evidence="10">
        <text>L-tyrosyl-[protein] + ATP = O-phospho-L-tyrosyl-[protein] + ADP + H(+)</text>
        <dbReference type="Rhea" id="RHEA:10596"/>
        <dbReference type="Rhea" id="RHEA-COMP:10136"/>
        <dbReference type="Rhea" id="RHEA-COMP:20101"/>
        <dbReference type="ChEBI" id="CHEBI:15378"/>
        <dbReference type="ChEBI" id="CHEBI:30616"/>
        <dbReference type="ChEBI" id="CHEBI:46858"/>
        <dbReference type="ChEBI" id="CHEBI:61978"/>
        <dbReference type="ChEBI" id="CHEBI:456216"/>
        <dbReference type="EC" id="2.7.12.1"/>
    </reaction>
</comment>
<feature type="compositionally biased region" description="Low complexity" evidence="12">
    <location>
        <begin position="869"/>
        <end position="886"/>
    </location>
</feature>
<feature type="compositionally biased region" description="Low complexity" evidence="12">
    <location>
        <begin position="321"/>
        <end position="335"/>
    </location>
</feature>
<evidence type="ECO:0000256" key="5">
    <source>
        <dbReference type="ARBA" id="ARBA00022741"/>
    </source>
</evidence>
<evidence type="ECO:0000313" key="15">
    <source>
        <dbReference type="Proteomes" id="UP000605846"/>
    </source>
</evidence>
<dbReference type="PANTHER" id="PTHR24058">
    <property type="entry name" value="DUAL SPECIFICITY PROTEIN KINASE"/>
    <property type="match status" value="1"/>
</dbReference>
<feature type="region of interest" description="Disordered" evidence="12">
    <location>
        <begin position="765"/>
        <end position="814"/>
    </location>
</feature>
<evidence type="ECO:0000256" key="7">
    <source>
        <dbReference type="ARBA" id="ARBA00022840"/>
    </source>
</evidence>
<evidence type="ECO:0000256" key="8">
    <source>
        <dbReference type="ARBA" id="ARBA00049003"/>
    </source>
</evidence>
<dbReference type="Gene3D" id="3.30.10.30">
    <property type="entry name" value="DYRK"/>
    <property type="match status" value="1"/>
</dbReference>
<evidence type="ECO:0000256" key="4">
    <source>
        <dbReference type="ARBA" id="ARBA00022679"/>
    </source>
</evidence>
<gene>
    <name evidence="14" type="ORF">EC973_006356</name>
</gene>
<evidence type="ECO:0000256" key="2">
    <source>
        <dbReference type="ARBA" id="ARBA00013203"/>
    </source>
</evidence>
<dbReference type="PANTHER" id="PTHR24058:SF22">
    <property type="entry name" value="DUAL SPECIFICITY TYROSINE-PHOSPHORYLATION-REGULATED KINASE 4"/>
    <property type="match status" value="1"/>
</dbReference>
<dbReference type="GO" id="GO:0004712">
    <property type="term" value="F:protein serine/threonine/tyrosine kinase activity"/>
    <property type="evidence" value="ECO:0007669"/>
    <property type="project" value="UniProtKB-EC"/>
</dbReference>
<feature type="region of interest" description="Disordered" evidence="12">
    <location>
        <begin position="524"/>
        <end position="743"/>
    </location>
</feature>
<dbReference type="EC" id="2.7.12.1" evidence="2"/>
<feature type="region of interest" description="Disordered" evidence="12">
    <location>
        <begin position="1"/>
        <end position="38"/>
    </location>
</feature>
<evidence type="ECO:0000256" key="9">
    <source>
        <dbReference type="ARBA" id="ARBA00049308"/>
    </source>
</evidence>
<feature type="compositionally biased region" description="Polar residues" evidence="12">
    <location>
        <begin position="355"/>
        <end position="376"/>
    </location>
</feature>
<dbReference type="InterPro" id="IPR042521">
    <property type="entry name" value="DYRK"/>
</dbReference>
<dbReference type="Gene3D" id="1.10.510.10">
    <property type="entry name" value="Transferase(Phosphotransferase) domain 1"/>
    <property type="match status" value="1"/>
</dbReference>
<feature type="compositionally biased region" description="Basic and acidic residues" evidence="12">
    <location>
        <begin position="226"/>
        <end position="243"/>
    </location>
</feature>
<feature type="compositionally biased region" description="Polar residues" evidence="12">
    <location>
        <begin position="1"/>
        <end position="14"/>
    </location>
</feature>
<feature type="compositionally biased region" description="Polar residues" evidence="12">
    <location>
        <begin position="435"/>
        <end position="454"/>
    </location>
</feature>
<dbReference type="InterPro" id="IPR017441">
    <property type="entry name" value="Protein_kinase_ATP_BS"/>
</dbReference>
<feature type="compositionally biased region" description="Low complexity" evidence="12">
    <location>
        <begin position="385"/>
        <end position="407"/>
    </location>
</feature>
<keyword evidence="5 11" id="KW-0547">Nucleotide-binding</keyword>
<feature type="compositionally biased region" description="Basic and acidic residues" evidence="12">
    <location>
        <begin position="299"/>
        <end position="320"/>
    </location>
</feature>
<evidence type="ECO:0000313" key="14">
    <source>
        <dbReference type="EMBL" id="KAF7732101.1"/>
    </source>
</evidence>
<evidence type="ECO:0000256" key="1">
    <source>
        <dbReference type="ARBA" id="ARBA00008867"/>
    </source>
</evidence>
<evidence type="ECO:0000256" key="3">
    <source>
        <dbReference type="ARBA" id="ARBA00022527"/>
    </source>
</evidence>
<feature type="compositionally biased region" description="Basic residues" evidence="12">
    <location>
        <begin position="721"/>
        <end position="732"/>
    </location>
</feature>
<feature type="region of interest" description="Disordered" evidence="12">
    <location>
        <begin position="226"/>
        <end position="248"/>
    </location>
</feature>
<evidence type="ECO:0000256" key="12">
    <source>
        <dbReference type="SAM" id="MobiDB-lite"/>
    </source>
</evidence>
<feature type="domain" description="Protein kinase" evidence="13">
    <location>
        <begin position="1089"/>
        <end position="1377"/>
    </location>
</feature>
<dbReference type="PROSITE" id="PS00107">
    <property type="entry name" value="PROTEIN_KINASE_ATP"/>
    <property type="match status" value="1"/>
</dbReference>
<name>A0A8H7C0Q9_9FUNG</name>
<feature type="region of interest" description="Disordered" evidence="12">
    <location>
        <begin position="299"/>
        <end position="337"/>
    </location>
</feature>
<feature type="region of interest" description="Disordered" evidence="12">
    <location>
        <begin position="355"/>
        <end position="484"/>
    </location>
</feature>
<feature type="compositionally biased region" description="Polar residues" evidence="12">
    <location>
        <begin position="887"/>
        <end position="899"/>
    </location>
</feature>
<dbReference type="GO" id="GO:0005856">
    <property type="term" value="C:cytoskeleton"/>
    <property type="evidence" value="ECO:0007669"/>
    <property type="project" value="TreeGrafter"/>
</dbReference>
<feature type="compositionally biased region" description="Basic and acidic residues" evidence="12">
    <location>
        <begin position="626"/>
        <end position="662"/>
    </location>
</feature>
<dbReference type="PROSITE" id="PS50011">
    <property type="entry name" value="PROTEIN_KINASE_DOM"/>
    <property type="match status" value="1"/>
</dbReference>
<keyword evidence="3" id="KW-0723">Serine/threonine-protein kinase</keyword>
<feature type="region of interest" description="Disordered" evidence="12">
    <location>
        <begin position="181"/>
        <end position="206"/>
    </location>
</feature>
<dbReference type="InterPro" id="IPR011009">
    <property type="entry name" value="Kinase-like_dom_sf"/>
</dbReference>
<sequence>MAESPFSASASYSFDSIPKPSVSSSTATSSTSSVTEQWRQIQSYHAAKRQQMQAERLKQLQDLERQVTDVASWTQQRTELVTTPIRRTLSKDDDRSFHSITNDDRPEQINSARSSISLTNESRCTRYDSVKSHTRQDSHLTVDDISANGKKVDLNDATLEDLQGLIAASAQRLATFRLQTSMDGSRRRTQSSNAVDNVRTSPNGFLNRTKQEDLNRLKNIFDGRRTRDGDSYYSDQPHRHSMDTVDTSQLSKEVGTANDSCDDLDASFVTTFTTLSDDREIDTNHITARTGNATEQLHMERTGLEKERKSIDTTSDKESLHLLSPSSPSLSVRMSSRSELEKTIAGLDSEGTELLNSSITSPDNINHVNESKTSGGSFFVSKDGSQSNDSSPKPSSSSHMLLSKSLPRASSYSRQLTKEPKQKPKRRPVDLAILDTNNLRTRANGSQSLDSPESATKLPTPKSGHTSSGTFPRTSFPSPQLSARQRLRTLSSIDRSEAIPRWGDNEVKLGHTGITSTRSTFANATPKIDHPRLSTSTTPHRPRLKLSIADRKQTNSNPARKLSSPILTSSRALETEKEEADNPCRSRKMSLVKPSTQKSQSIRSSRDSTNTSPIRTRKVSILTSDQTKRTVAESDRASVRGSGLEDARMHKEEVNPRIEPPKLKTSTSSRRRVLSVHHANSDKKGTEGSTASQVRLMPPSPQTPKTLCGDSGKPVAATKSPSKRTTGRKRGKTLPGNLASPPAVAPLALPPMKVEPLNLTIPQGRAEISSKTPSRSTARTPTRIPLPVQKASRQCKQEAESFSTGSSEDELLATPEKERLQNVSATQAKKAVKDNYLTVGTPKVGLTTTVFSGAISGVNGTTSGRPADTKASVSTSSRKSKTTTVSPIVSRSNRTTNVLPRSRKISTTSAKLTASSSAKTTSSTSELHEPDPNRRKITKLHGRLPDLVDDSNVRSSQAEQDKGGRGHAERKATEVVVLRGGGSSSTSTAAGAREGSAKLDVNHDATLWQKPKERPIRIAVSPQAALKLYQASLSPYEKTELLNYSHIYFTGNHSKKRQATMEQTACNHGYDDDRGDYHIVLRDHLDYRYEVLDVLGKGSFGQVLKCFDHKEGKTVAVKVIRNKKRFHAQALVEVKILEDLILWDPEDKHNNIRMLEHFYFRNHLCIAFECLSINLYDFIKSNNFQGFSMGLIRRFTVQMLNSLSLLRKHKLIHCDLKPENILLKHPAKSTIKIIDFGSSCLENEKVYTYIQSRFYRSPEVILGMNYGMAIDMWSIGCILAELYTGTPLFPGENEQEQLACIMEIQGVPNPHLVQKNSLGNPRIMPNSQGKKRRPGTRKLSDALKSTDENFIDFVNQCLNWDPEKRLTPDEAFQHPWITGSSRRHHTRM</sequence>
<protein>
    <recommendedName>
        <fullName evidence="2">dual-specificity kinase</fullName>
        <ecNumber evidence="2">2.7.12.1</ecNumber>
    </recommendedName>
</protein>
<organism evidence="14 15">
    <name type="scientific">Apophysomyces ossiformis</name>
    <dbReference type="NCBI Taxonomy" id="679940"/>
    <lineage>
        <taxon>Eukaryota</taxon>
        <taxon>Fungi</taxon>
        <taxon>Fungi incertae sedis</taxon>
        <taxon>Mucoromycota</taxon>
        <taxon>Mucoromycotina</taxon>
        <taxon>Mucoromycetes</taxon>
        <taxon>Mucorales</taxon>
        <taxon>Mucorineae</taxon>
        <taxon>Mucoraceae</taxon>
        <taxon>Apophysomyces</taxon>
    </lineage>
</organism>
<feature type="compositionally biased region" description="Polar residues" evidence="12">
    <location>
        <begin position="463"/>
        <end position="484"/>
    </location>
</feature>
<feature type="compositionally biased region" description="Low complexity" evidence="12">
    <location>
        <begin position="906"/>
        <end position="925"/>
    </location>
</feature>
<dbReference type="GO" id="GO:0005737">
    <property type="term" value="C:cytoplasm"/>
    <property type="evidence" value="ECO:0007669"/>
    <property type="project" value="TreeGrafter"/>
</dbReference>
<dbReference type="OrthoDB" id="9332038at2759"/>
<keyword evidence="4" id="KW-0808">Transferase</keyword>
<proteinExistence type="inferred from homology"/>
<dbReference type="SMART" id="SM00220">
    <property type="entry name" value="S_TKc"/>
    <property type="match status" value="1"/>
</dbReference>
<dbReference type="GO" id="GO:0005524">
    <property type="term" value="F:ATP binding"/>
    <property type="evidence" value="ECO:0007669"/>
    <property type="project" value="UniProtKB-UniRule"/>
</dbReference>
<feature type="compositionally biased region" description="Polar residues" evidence="12">
    <location>
        <begin position="190"/>
        <end position="206"/>
    </location>
</feature>
<keyword evidence="15" id="KW-1185">Reference proteome</keyword>
<comment type="catalytic activity">
    <reaction evidence="8">
        <text>L-seryl-[protein] + ATP = O-phospho-L-seryl-[protein] + ADP + H(+)</text>
        <dbReference type="Rhea" id="RHEA:17989"/>
        <dbReference type="Rhea" id="RHEA-COMP:9863"/>
        <dbReference type="Rhea" id="RHEA-COMP:11604"/>
        <dbReference type="ChEBI" id="CHEBI:15378"/>
        <dbReference type="ChEBI" id="CHEBI:29999"/>
        <dbReference type="ChEBI" id="CHEBI:30616"/>
        <dbReference type="ChEBI" id="CHEBI:83421"/>
        <dbReference type="ChEBI" id="CHEBI:456216"/>
        <dbReference type="EC" id="2.7.12.1"/>
    </reaction>
</comment>
<dbReference type="SUPFAM" id="SSF56112">
    <property type="entry name" value="Protein kinase-like (PK-like)"/>
    <property type="match status" value="1"/>
</dbReference>
<dbReference type="InterPro" id="IPR008271">
    <property type="entry name" value="Ser/Thr_kinase_AS"/>
</dbReference>
<dbReference type="EMBL" id="JABAYA010000004">
    <property type="protein sequence ID" value="KAF7732101.1"/>
    <property type="molecule type" value="Genomic_DNA"/>
</dbReference>
<feature type="compositionally biased region" description="Low complexity" evidence="12">
    <location>
        <begin position="21"/>
        <end position="35"/>
    </location>
</feature>
<comment type="similarity">
    <text evidence="1">Belongs to the protein kinase superfamily. CMGC Ser/Thr protein kinase family. MNB/DYRK subfamily.</text>
</comment>
<feature type="region of interest" description="Disordered" evidence="12">
    <location>
        <begin position="855"/>
        <end position="972"/>
    </location>
</feature>
<evidence type="ECO:0000259" key="13">
    <source>
        <dbReference type="PROSITE" id="PS50011"/>
    </source>
</evidence>
<dbReference type="Gene3D" id="3.30.200.20">
    <property type="entry name" value="Phosphorylase Kinase, domain 1"/>
    <property type="match status" value="1"/>
</dbReference>
<dbReference type="InterPro" id="IPR000719">
    <property type="entry name" value="Prot_kinase_dom"/>
</dbReference>
<feature type="compositionally biased region" description="Basic and acidic residues" evidence="12">
    <location>
        <begin position="93"/>
        <end position="107"/>
    </location>
</feature>
<feature type="compositionally biased region" description="Low complexity" evidence="12">
    <location>
        <begin position="769"/>
        <end position="785"/>
    </location>
</feature>
<keyword evidence="6" id="KW-0418">Kinase</keyword>
<reference evidence="14" key="1">
    <citation type="submission" date="2020-01" db="EMBL/GenBank/DDBJ databases">
        <title>Genome Sequencing of Three Apophysomyces-Like Fungal Strains Confirms a Novel Fungal Genus in the Mucoromycota with divergent Burkholderia-like Endosymbiotic Bacteria.</title>
        <authorList>
            <person name="Stajich J.E."/>
            <person name="Macias A.M."/>
            <person name="Carter-House D."/>
            <person name="Lovett B."/>
            <person name="Kasson L.R."/>
            <person name="Berry K."/>
            <person name="Grigoriev I."/>
            <person name="Chang Y."/>
            <person name="Spatafora J."/>
            <person name="Kasson M.T."/>
        </authorList>
    </citation>
    <scope>NUCLEOTIDE SEQUENCE</scope>
    <source>
        <strain evidence="14">NRRL A-21654</strain>
    </source>
</reference>
<dbReference type="CDD" id="cd14210">
    <property type="entry name" value="PKc_DYRK"/>
    <property type="match status" value="1"/>
</dbReference>
<accession>A0A8H7C0Q9</accession>
<dbReference type="Pfam" id="PF00069">
    <property type="entry name" value="Pkinase"/>
    <property type="match status" value="1"/>
</dbReference>
<evidence type="ECO:0000256" key="10">
    <source>
        <dbReference type="ARBA" id="ARBA00051680"/>
    </source>
</evidence>
<feature type="region of interest" description="Disordered" evidence="12">
    <location>
        <begin position="93"/>
        <end position="115"/>
    </location>
</feature>
<feature type="compositionally biased region" description="Polar residues" evidence="12">
    <location>
        <begin position="593"/>
        <end position="614"/>
    </location>
</feature>
<dbReference type="Proteomes" id="UP000605846">
    <property type="component" value="Unassembled WGS sequence"/>
</dbReference>
<dbReference type="PROSITE" id="PS00108">
    <property type="entry name" value="PROTEIN_KINASE_ST"/>
    <property type="match status" value="1"/>
</dbReference>
<comment type="caution">
    <text evidence="14">The sequence shown here is derived from an EMBL/GenBank/DDBJ whole genome shotgun (WGS) entry which is preliminary data.</text>
</comment>
<dbReference type="GO" id="GO:0004674">
    <property type="term" value="F:protein serine/threonine kinase activity"/>
    <property type="evidence" value="ECO:0007669"/>
    <property type="project" value="UniProtKB-KW"/>
</dbReference>